<comment type="subcellular location">
    <subcellularLocation>
        <location evidence="1">Cell inner membrane</location>
        <topology evidence="1">Multi-pass membrane protein</topology>
    </subcellularLocation>
</comment>
<dbReference type="EMBL" id="BAABCP010000001">
    <property type="protein sequence ID" value="GAA3941040.1"/>
    <property type="molecule type" value="Genomic_DNA"/>
</dbReference>
<feature type="transmembrane region" description="Helical" evidence="7">
    <location>
        <begin position="53"/>
        <end position="69"/>
    </location>
</feature>
<proteinExistence type="predicted"/>
<dbReference type="PANTHER" id="PTHR33362:SF2">
    <property type="entry name" value="TRAP TRANSPORTER LARGE PERMEASE PROTEIN"/>
    <property type="match status" value="1"/>
</dbReference>
<keyword evidence="2" id="KW-1003">Cell membrane</keyword>
<dbReference type="PIRSF" id="PIRSF006066">
    <property type="entry name" value="HI0050"/>
    <property type="match status" value="1"/>
</dbReference>
<evidence type="ECO:0000256" key="1">
    <source>
        <dbReference type="ARBA" id="ARBA00004429"/>
    </source>
</evidence>
<feature type="transmembrane region" description="Helical" evidence="7">
    <location>
        <begin position="316"/>
        <end position="334"/>
    </location>
</feature>
<evidence type="ECO:0000256" key="5">
    <source>
        <dbReference type="ARBA" id="ARBA00022989"/>
    </source>
</evidence>
<feature type="transmembrane region" description="Helical" evidence="7">
    <location>
        <begin position="169"/>
        <end position="192"/>
    </location>
</feature>
<keyword evidence="10" id="KW-1185">Reference proteome</keyword>
<dbReference type="Proteomes" id="UP001501591">
    <property type="component" value="Unassembled WGS sequence"/>
</dbReference>
<feature type="transmembrane region" description="Helical" evidence="7">
    <location>
        <begin position="245"/>
        <end position="264"/>
    </location>
</feature>
<comment type="caution">
    <text evidence="9">The sequence shown here is derived from an EMBL/GenBank/DDBJ whole genome shotgun (WGS) entry which is preliminary data.</text>
</comment>
<evidence type="ECO:0000256" key="3">
    <source>
        <dbReference type="ARBA" id="ARBA00022519"/>
    </source>
</evidence>
<evidence type="ECO:0000256" key="6">
    <source>
        <dbReference type="ARBA" id="ARBA00023136"/>
    </source>
</evidence>
<protein>
    <submittedName>
        <fullName evidence="9">TRAP transporter large permease</fullName>
    </submittedName>
</protein>
<reference evidence="10" key="1">
    <citation type="journal article" date="2019" name="Int. J. Syst. Evol. Microbiol.">
        <title>The Global Catalogue of Microorganisms (GCM) 10K type strain sequencing project: providing services to taxonomists for standard genome sequencing and annotation.</title>
        <authorList>
            <consortium name="The Broad Institute Genomics Platform"/>
            <consortium name="The Broad Institute Genome Sequencing Center for Infectious Disease"/>
            <person name="Wu L."/>
            <person name="Ma J."/>
        </authorList>
    </citation>
    <scope>NUCLEOTIDE SEQUENCE [LARGE SCALE GENOMIC DNA]</scope>
    <source>
        <strain evidence="10">JCM 17024</strain>
    </source>
</reference>
<feature type="domain" description="TRAP C4-dicarboxylate transport system permease DctM subunit" evidence="8">
    <location>
        <begin position="6"/>
        <end position="419"/>
    </location>
</feature>
<keyword evidence="6 7" id="KW-0472">Membrane</keyword>
<feature type="transmembrane region" description="Helical" evidence="7">
    <location>
        <begin position="361"/>
        <end position="384"/>
    </location>
</feature>
<dbReference type="Pfam" id="PF06808">
    <property type="entry name" value="DctM"/>
    <property type="match status" value="1"/>
</dbReference>
<feature type="transmembrane region" description="Helical" evidence="7">
    <location>
        <begin position="89"/>
        <end position="122"/>
    </location>
</feature>
<dbReference type="InterPro" id="IPR010656">
    <property type="entry name" value="DctM"/>
</dbReference>
<dbReference type="NCBIfam" id="TIGR00786">
    <property type="entry name" value="dctM"/>
    <property type="match status" value="1"/>
</dbReference>
<feature type="transmembrane region" description="Helical" evidence="7">
    <location>
        <begin position="396"/>
        <end position="417"/>
    </location>
</feature>
<evidence type="ECO:0000256" key="2">
    <source>
        <dbReference type="ARBA" id="ARBA00022475"/>
    </source>
</evidence>
<evidence type="ECO:0000313" key="10">
    <source>
        <dbReference type="Proteomes" id="UP001501591"/>
    </source>
</evidence>
<feature type="transmembrane region" description="Helical" evidence="7">
    <location>
        <begin position="276"/>
        <end position="296"/>
    </location>
</feature>
<keyword evidence="3" id="KW-0997">Cell inner membrane</keyword>
<feature type="transmembrane region" description="Helical" evidence="7">
    <location>
        <begin position="220"/>
        <end position="239"/>
    </location>
</feature>
<feature type="transmembrane region" description="Helical" evidence="7">
    <location>
        <begin position="134"/>
        <end position="157"/>
    </location>
</feature>
<evidence type="ECO:0000256" key="7">
    <source>
        <dbReference type="SAM" id="Phobius"/>
    </source>
</evidence>
<evidence type="ECO:0000259" key="8">
    <source>
        <dbReference type="Pfam" id="PF06808"/>
    </source>
</evidence>
<evidence type="ECO:0000256" key="4">
    <source>
        <dbReference type="ARBA" id="ARBA00022692"/>
    </source>
</evidence>
<feature type="transmembrane region" description="Helical" evidence="7">
    <location>
        <begin position="6"/>
        <end position="33"/>
    </location>
</feature>
<sequence length="425" mass="44781">MPTLLIGSFAGLMVVGVPLALVLAGAGIIYIWFVTELPMTIIAQRLYSGMDETTMLAIPLFIVAGFLMNETGLTRRMVIVARILLRRVYAGLAQVAVLVSMVFGGVTGAAAADIAAVGITMIPEMEKQGYKREFSTATITAASLMGAVLPPSIPFIIYGVQSGTSISDLFLAGIIPGVLIGVSVMIANAVVLKRAGFVEPGRTVAEILGEEKLLPALRDALVALMMPVVIIGGILIGVFTPTEAAAVAVLYALVVGLFVIRTLSVKSLTQVLVRSVTMTASIMLIVICSFVLNWALSYSQLPQLIARALLEVTDSRVMFLLIVLALLLVVGMPLDPVPALIIVTPILFPAALSFGVDPVHFGVVCVLSLTLGLATPPVGASLFVGMSIAKLSLHRLSVAIIPFLVALGVLTVFITFVPQVYSWLL</sequence>
<accession>A0ABP7NAC1</accession>
<keyword evidence="4 7" id="KW-0812">Transmembrane</keyword>
<dbReference type="PANTHER" id="PTHR33362">
    <property type="entry name" value="SIALIC ACID TRAP TRANSPORTER PERMEASE PROTEIN SIAT-RELATED"/>
    <property type="match status" value="1"/>
</dbReference>
<evidence type="ECO:0000313" key="9">
    <source>
        <dbReference type="EMBL" id="GAA3941040.1"/>
    </source>
</evidence>
<organism evidence="9 10">
    <name type="scientific">Microbacterium soli</name>
    <dbReference type="NCBI Taxonomy" id="446075"/>
    <lineage>
        <taxon>Bacteria</taxon>
        <taxon>Bacillati</taxon>
        <taxon>Actinomycetota</taxon>
        <taxon>Actinomycetes</taxon>
        <taxon>Micrococcales</taxon>
        <taxon>Microbacteriaceae</taxon>
        <taxon>Microbacterium</taxon>
    </lineage>
</organism>
<name>A0ABP7NAC1_9MICO</name>
<keyword evidence="5 7" id="KW-1133">Transmembrane helix</keyword>
<gene>
    <name evidence="9" type="ORF">GCM10022383_18570</name>
</gene>
<dbReference type="InterPro" id="IPR004681">
    <property type="entry name" value="TRAP_DctM"/>
</dbReference>